<organism evidence="1 2">
    <name type="scientific">Candidatus Falkowbacteria bacterium RIFOXYD2_FULL_34_120</name>
    <dbReference type="NCBI Taxonomy" id="1798007"/>
    <lineage>
        <taxon>Bacteria</taxon>
        <taxon>Candidatus Falkowiibacteriota</taxon>
    </lineage>
</organism>
<evidence type="ECO:0000313" key="1">
    <source>
        <dbReference type="EMBL" id="OGF41216.1"/>
    </source>
</evidence>
<reference evidence="1 2" key="1">
    <citation type="journal article" date="2016" name="Nat. Commun.">
        <title>Thousands of microbial genomes shed light on interconnected biogeochemical processes in an aquifer system.</title>
        <authorList>
            <person name="Anantharaman K."/>
            <person name="Brown C.T."/>
            <person name="Hug L.A."/>
            <person name="Sharon I."/>
            <person name="Castelle C.J."/>
            <person name="Probst A.J."/>
            <person name="Thomas B.C."/>
            <person name="Singh A."/>
            <person name="Wilkins M.J."/>
            <person name="Karaoz U."/>
            <person name="Brodie E.L."/>
            <person name="Williams K.H."/>
            <person name="Hubbard S.S."/>
            <person name="Banfield J.F."/>
        </authorList>
    </citation>
    <scope>NUCLEOTIDE SEQUENCE [LARGE SCALE GENOMIC DNA]</scope>
</reference>
<dbReference type="AlphaFoldDB" id="A0A1F5TQJ9"/>
<evidence type="ECO:0000313" key="2">
    <source>
        <dbReference type="Proteomes" id="UP000177579"/>
    </source>
</evidence>
<sequence length="186" mass="22040">MIFEGAELAGKSWLMSRIYNHLEPKHNKSSYVLDGCHWFNADNGVFGTRNSAGVIDGYLHIFHSLRDNNIMVEKFNISDKIYHRLHNNQEIFHKGVEKKLQDLDFKHILVTFPEDKKLIEKRIQDRLSLYPHYKNIVKSPEWYMGQQNEYKKEVKKSKLPYLIVNTRELPDDSLPLDILKWIGEKK</sequence>
<dbReference type="Gene3D" id="3.40.50.300">
    <property type="entry name" value="P-loop containing nucleotide triphosphate hydrolases"/>
    <property type="match status" value="1"/>
</dbReference>
<evidence type="ECO:0008006" key="3">
    <source>
        <dbReference type="Google" id="ProtNLM"/>
    </source>
</evidence>
<dbReference type="SUPFAM" id="SSF52540">
    <property type="entry name" value="P-loop containing nucleoside triphosphate hydrolases"/>
    <property type="match status" value="1"/>
</dbReference>
<name>A0A1F5TQJ9_9BACT</name>
<accession>A0A1F5TQJ9</accession>
<dbReference type="Proteomes" id="UP000177579">
    <property type="component" value="Unassembled WGS sequence"/>
</dbReference>
<dbReference type="InterPro" id="IPR027417">
    <property type="entry name" value="P-loop_NTPase"/>
</dbReference>
<protein>
    <recommendedName>
        <fullName evidence="3">Deoxynucleoside kinase domain-containing protein</fullName>
    </recommendedName>
</protein>
<dbReference type="EMBL" id="MFGO01000012">
    <property type="protein sequence ID" value="OGF41216.1"/>
    <property type="molecule type" value="Genomic_DNA"/>
</dbReference>
<comment type="caution">
    <text evidence="1">The sequence shown here is derived from an EMBL/GenBank/DDBJ whole genome shotgun (WGS) entry which is preliminary data.</text>
</comment>
<gene>
    <name evidence="1" type="ORF">A2531_00870</name>
</gene>
<proteinExistence type="predicted"/>